<proteinExistence type="inferred from homology"/>
<keyword evidence="9" id="KW-0325">Glycoprotein</keyword>
<dbReference type="Pfam" id="PF04777">
    <property type="entry name" value="Evr1_Alr"/>
    <property type="match status" value="1"/>
</dbReference>
<dbReference type="PANTHER" id="PTHR22897">
    <property type="entry name" value="QUIESCIN Q6-RELATED SULFHYDRYL OXIDASE"/>
    <property type="match status" value="1"/>
</dbReference>
<dbReference type="Pfam" id="PF18371">
    <property type="entry name" value="FAD_SOX"/>
    <property type="match status" value="1"/>
</dbReference>
<accession>A0ABN7RZ54</accession>
<gene>
    <name evidence="16" type="ORF">OKIOD_LOCUS3671</name>
</gene>
<evidence type="ECO:0000259" key="15">
    <source>
        <dbReference type="Pfam" id="PF18371"/>
    </source>
</evidence>
<keyword evidence="7" id="KW-0560">Oxidoreductase</keyword>
<name>A0ABN7RZ54_OIKDI</name>
<dbReference type="PROSITE" id="PS00194">
    <property type="entry name" value="THIOREDOXIN_1"/>
    <property type="match status" value="1"/>
</dbReference>
<evidence type="ECO:0000256" key="3">
    <source>
        <dbReference type="ARBA" id="ARBA00012512"/>
    </source>
</evidence>
<dbReference type="InterPro" id="IPR042568">
    <property type="entry name" value="QSOX_FAD-bd_sf"/>
</dbReference>
<feature type="domain" description="Sulfhydryl oxidase flavin adenine dinucleotide (FAD) binding" evidence="15">
    <location>
        <begin position="295"/>
        <end position="363"/>
    </location>
</feature>
<organism evidence="16 17">
    <name type="scientific">Oikopleura dioica</name>
    <name type="common">Tunicate</name>
    <dbReference type="NCBI Taxonomy" id="34765"/>
    <lineage>
        <taxon>Eukaryota</taxon>
        <taxon>Metazoa</taxon>
        <taxon>Chordata</taxon>
        <taxon>Tunicata</taxon>
        <taxon>Appendicularia</taxon>
        <taxon>Copelata</taxon>
        <taxon>Oikopleuridae</taxon>
        <taxon>Oikopleura</taxon>
    </lineage>
</organism>
<keyword evidence="11" id="KW-1133">Transmembrane helix</keyword>
<evidence type="ECO:0000259" key="13">
    <source>
        <dbReference type="Pfam" id="PF00085"/>
    </source>
</evidence>
<dbReference type="Gene3D" id="1.20.120.1960">
    <property type="entry name" value="QSOX sulfhydryl oxidase domain"/>
    <property type="match status" value="1"/>
</dbReference>
<feature type="domain" description="Thioredoxin" evidence="13">
    <location>
        <begin position="29"/>
        <end position="135"/>
    </location>
</feature>
<dbReference type="InterPro" id="IPR013766">
    <property type="entry name" value="Thioredoxin_domain"/>
</dbReference>
<feature type="transmembrane region" description="Helical" evidence="11">
    <location>
        <begin position="705"/>
        <end position="722"/>
    </location>
</feature>
<comment type="similarity">
    <text evidence="2">Belongs to the quiescin-sulfhydryl oxidase (QSOX) family.</text>
</comment>
<keyword evidence="11" id="KW-0812">Transmembrane</keyword>
<reference evidence="16 17" key="1">
    <citation type="submission" date="2021-04" db="EMBL/GenBank/DDBJ databases">
        <authorList>
            <person name="Bliznina A."/>
        </authorList>
    </citation>
    <scope>NUCLEOTIDE SEQUENCE [LARGE SCALE GENOMIC DNA]</scope>
</reference>
<dbReference type="InterPro" id="IPR017905">
    <property type="entry name" value="ERV/ALR_sulphydryl_oxidase"/>
</dbReference>
<sequence length="740" mass="84469">MLKLLFLAFISFGGSLPAKGLYEEDTDFVQILTQETFKETLEAQEEKNQFWIVEFYASWCGHCVHFAPTIKEFAKEIKDWGKLVKLGVIDCGNPDNGDICRENQVHGFPTMKYFLPNDRLYDQKENTLEARSTAALKEEALKIALEKNVAHENGLGRFLSLEKIEGAAVNDVVEQNSEDGIFTALVAAPSDMALADGSTMDLLADLTSLSEISIRLTDEASVKKWPETKGAILLILEKDAVKMKIELSDATSRAEVLELLSSTLKTEKYSWKNVVVASSLKSAAAANDDAWAKYDQSKVYLQDIESALLQLLFYDVSSFPLEGEALSAIKKYVKIVSQLYPPTSRSIDVDLRNLSSELETVSKIRKRKEWIGYLDKAGLTKLQGSQPTLSYAACTPSVENLRGYTCGLWTSFHLFASLASDEQASTFAEAMSEMILNHFSCLECRENFKKEIEQFPLAGVTDHNSGVKWLWELHNSVNARLAGEPSEDPKFPKMQYPSGEECVFCKTADDFQMEETLKYLDFHYSKENLVLADGEKMVDNDRMEDDADEVVEAIKDKPKWMVEHEKELARTTEPPKVDLKSFAHERHEESRQTTLEDLFKELHKIGYDANEIDHILNNNPHATLEDKIRMLKKKVEAFLIYRKSKMARENQDMKIIDELSKDPEIPLSHRTVLFAELAKMNQIRKEVEEEFQFIGFSVLDTYFCIFLWTASTSILLWFYCGFNCRCCYARRKPIYRFQRM</sequence>
<dbReference type="Pfam" id="PF00085">
    <property type="entry name" value="Thioredoxin"/>
    <property type="match status" value="1"/>
</dbReference>
<evidence type="ECO:0000256" key="7">
    <source>
        <dbReference type="ARBA" id="ARBA00023002"/>
    </source>
</evidence>
<keyword evidence="5 12" id="KW-0732">Signal</keyword>
<feature type="domain" description="ERV/ALR sulfhydryl oxidase" evidence="14">
    <location>
        <begin position="406"/>
        <end position="496"/>
    </location>
</feature>
<evidence type="ECO:0000259" key="14">
    <source>
        <dbReference type="Pfam" id="PF04777"/>
    </source>
</evidence>
<feature type="signal peptide" evidence="12">
    <location>
        <begin position="1"/>
        <end position="20"/>
    </location>
</feature>
<comment type="catalytic activity">
    <reaction evidence="10">
        <text>2 R'C(R)SH + O2 = R'C(R)S-S(R)CR' + H2O2</text>
        <dbReference type="Rhea" id="RHEA:17357"/>
        <dbReference type="ChEBI" id="CHEBI:15379"/>
        <dbReference type="ChEBI" id="CHEBI:16240"/>
        <dbReference type="ChEBI" id="CHEBI:16520"/>
        <dbReference type="ChEBI" id="CHEBI:17412"/>
        <dbReference type="EC" id="1.8.3.2"/>
    </reaction>
</comment>
<dbReference type="InterPro" id="IPR040986">
    <property type="entry name" value="QSOX_FAD-bd_dom"/>
</dbReference>
<keyword evidence="11" id="KW-0472">Membrane</keyword>
<dbReference type="InterPro" id="IPR017937">
    <property type="entry name" value="Thioredoxin_CS"/>
</dbReference>
<dbReference type="Gene3D" id="3.40.30.10">
    <property type="entry name" value="Glutaredoxin"/>
    <property type="match status" value="1"/>
</dbReference>
<keyword evidence="6" id="KW-0274">FAD</keyword>
<dbReference type="InterPro" id="IPR039798">
    <property type="entry name" value="Sulfhydryl_oxidase"/>
</dbReference>
<evidence type="ECO:0000256" key="10">
    <source>
        <dbReference type="ARBA" id="ARBA00048864"/>
    </source>
</evidence>
<dbReference type="Proteomes" id="UP001158576">
    <property type="component" value="Chromosome PAR"/>
</dbReference>
<dbReference type="PANTHER" id="PTHR22897:SF8">
    <property type="entry name" value="SULFHYDRYL OXIDASE"/>
    <property type="match status" value="1"/>
</dbReference>
<evidence type="ECO:0000313" key="16">
    <source>
        <dbReference type="EMBL" id="CAG5089172.1"/>
    </source>
</evidence>
<evidence type="ECO:0000256" key="6">
    <source>
        <dbReference type="ARBA" id="ARBA00022827"/>
    </source>
</evidence>
<comment type="cofactor">
    <cofactor evidence="1">
        <name>FAD</name>
        <dbReference type="ChEBI" id="CHEBI:57692"/>
    </cofactor>
</comment>
<evidence type="ECO:0000313" key="17">
    <source>
        <dbReference type="Proteomes" id="UP001158576"/>
    </source>
</evidence>
<evidence type="ECO:0000256" key="12">
    <source>
        <dbReference type="SAM" id="SignalP"/>
    </source>
</evidence>
<dbReference type="EMBL" id="OU015568">
    <property type="protein sequence ID" value="CAG5089172.1"/>
    <property type="molecule type" value="Genomic_DNA"/>
</dbReference>
<keyword evidence="4" id="KW-0285">Flavoprotein</keyword>
<dbReference type="EC" id="1.8.3.2" evidence="3"/>
<keyword evidence="17" id="KW-1185">Reference proteome</keyword>
<evidence type="ECO:0000256" key="4">
    <source>
        <dbReference type="ARBA" id="ARBA00022630"/>
    </source>
</evidence>
<protein>
    <recommendedName>
        <fullName evidence="3">thiol oxidase</fullName>
        <ecNumber evidence="3">1.8.3.2</ecNumber>
    </recommendedName>
</protein>
<dbReference type="SUPFAM" id="SSF52833">
    <property type="entry name" value="Thioredoxin-like"/>
    <property type="match status" value="1"/>
</dbReference>
<evidence type="ECO:0000256" key="5">
    <source>
        <dbReference type="ARBA" id="ARBA00022729"/>
    </source>
</evidence>
<dbReference type="InterPro" id="IPR036249">
    <property type="entry name" value="Thioredoxin-like_sf"/>
</dbReference>
<feature type="chain" id="PRO_5046805331" description="thiol oxidase" evidence="12">
    <location>
        <begin position="21"/>
        <end position="740"/>
    </location>
</feature>
<evidence type="ECO:0000256" key="2">
    <source>
        <dbReference type="ARBA" id="ARBA00006041"/>
    </source>
</evidence>
<dbReference type="SUPFAM" id="SSF69000">
    <property type="entry name" value="FAD-dependent thiol oxidase"/>
    <property type="match status" value="1"/>
</dbReference>
<evidence type="ECO:0000256" key="11">
    <source>
        <dbReference type="SAM" id="Phobius"/>
    </source>
</evidence>
<keyword evidence="8" id="KW-1015">Disulfide bond</keyword>
<evidence type="ECO:0000256" key="8">
    <source>
        <dbReference type="ARBA" id="ARBA00023157"/>
    </source>
</evidence>
<dbReference type="Gene3D" id="1.20.120.310">
    <property type="entry name" value="ERV/ALR sulfhydryl oxidase domain"/>
    <property type="match status" value="1"/>
</dbReference>
<evidence type="ECO:0000256" key="9">
    <source>
        <dbReference type="ARBA" id="ARBA00023180"/>
    </source>
</evidence>
<evidence type="ECO:0000256" key="1">
    <source>
        <dbReference type="ARBA" id="ARBA00001974"/>
    </source>
</evidence>
<dbReference type="InterPro" id="IPR036774">
    <property type="entry name" value="ERV/ALR_sulphydryl_oxid_sf"/>
</dbReference>